<evidence type="ECO:0000256" key="1">
    <source>
        <dbReference type="SAM" id="MobiDB-lite"/>
    </source>
</evidence>
<accession>A0ABN6Y660</accession>
<dbReference type="NCBIfam" id="TIGR04088">
    <property type="entry name" value="cognate_SipW"/>
    <property type="match status" value="1"/>
</dbReference>
<evidence type="ECO:0000313" key="4">
    <source>
        <dbReference type="Proteomes" id="UP001321486"/>
    </source>
</evidence>
<feature type="transmembrane region" description="Helical" evidence="2">
    <location>
        <begin position="36"/>
        <end position="57"/>
    </location>
</feature>
<dbReference type="RefSeq" id="WP_286344371.1">
    <property type="nucleotide sequence ID" value="NZ_AP027732.1"/>
</dbReference>
<proteinExistence type="predicted"/>
<evidence type="ECO:0000256" key="2">
    <source>
        <dbReference type="SAM" id="Phobius"/>
    </source>
</evidence>
<reference evidence="4" key="1">
    <citation type="journal article" date="2019" name="Int. J. Syst. Evol. Microbiol.">
        <title>The Global Catalogue of Microorganisms (GCM) 10K type strain sequencing project: providing services to taxonomists for standard genome sequencing and annotation.</title>
        <authorList>
            <consortium name="The Broad Institute Genomics Platform"/>
            <consortium name="The Broad Institute Genome Sequencing Center for Infectious Disease"/>
            <person name="Wu L."/>
            <person name="Ma J."/>
        </authorList>
    </citation>
    <scope>NUCLEOTIDE SEQUENCE [LARGE SCALE GENOMIC DNA]</scope>
    <source>
        <strain evidence="4">NBRC 108728</strain>
    </source>
</reference>
<dbReference type="Proteomes" id="UP001321486">
    <property type="component" value="Chromosome"/>
</dbReference>
<dbReference type="InterPro" id="IPR023833">
    <property type="entry name" value="Signal_pept_SipW-depend-type"/>
</dbReference>
<feature type="region of interest" description="Disordered" evidence="1">
    <location>
        <begin position="1"/>
        <end position="34"/>
    </location>
</feature>
<evidence type="ECO:0000313" key="3">
    <source>
        <dbReference type="EMBL" id="BDZ51662.1"/>
    </source>
</evidence>
<gene>
    <name evidence="3" type="ORF">GCM10025867_39030</name>
</gene>
<keyword evidence="4" id="KW-1185">Reference proteome</keyword>
<dbReference type="EMBL" id="AP027732">
    <property type="protein sequence ID" value="BDZ51662.1"/>
    <property type="molecule type" value="Genomic_DNA"/>
</dbReference>
<name>A0ABN6Y660_9MICO</name>
<sequence>MTAPSASHDATAATSTTQPHGSSGPRRPRQSRSGKVRAVLALGAVVGLGTVATLAAWSDTGAVTGNFSTGTIDLKLNGQDGTAALTSLSMANATPGTTIYANLPVLNNGTVAFTYGFTTASTNGSDSPALNANLTWSIVSLGTATTCNATTFAAAAAVPATNISPTATLSAAPAITGRALAAGATENLCFQVTLPSSAPTGVQGKSTVATVSFTATSS</sequence>
<organism evidence="3 4">
    <name type="scientific">Frondihabitans sucicola</name>
    <dbReference type="NCBI Taxonomy" id="1268041"/>
    <lineage>
        <taxon>Bacteria</taxon>
        <taxon>Bacillati</taxon>
        <taxon>Actinomycetota</taxon>
        <taxon>Actinomycetes</taxon>
        <taxon>Micrococcales</taxon>
        <taxon>Microbacteriaceae</taxon>
        <taxon>Frondihabitans</taxon>
    </lineage>
</organism>
<keyword evidence="2" id="KW-1133">Transmembrane helix</keyword>
<keyword evidence="2" id="KW-0472">Membrane</keyword>
<feature type="compositionally biased region" description="Low complexity" evidence="1">
    <location>
        <begin position="1"/>
        <end position="25"/>
    </location>
</feature>
<protein>
    <recommendedName>
        <fullName evidence="5">Ribosomally synthesized peptide with SipW-like signal peptide</fullName>
    </recommendedName>
</protein>
<keyword evidence="2" id="KW-0812">Transmembrane</keyword>
<evidence type="ECO:0008006" key="5">
    <source>
        <dbReference type="Google" id="ProtNLM"/>
    </source>
</evidence>